<dbReference type="Proteomes" id="UP001568894">
    <property type="component" value="Unassembled WGS sequence"/>
</dbReference>
<keyword evidence="2" id="KW-1185">Reference proteome</keyword>
<dbReference type="EMBL" id="JASMRN010000008">
    <property type="protein sequence ID" value="MEZ7515827.1"/>
    <property type="molecule type" value="Genomic_DNA"/>
</dbReference>
<name>A0ABV4KDT9_9FLAO</name>
<reference evidence="1 2" key="1">
    <citation type="submission" date="2023-05" db="EMBL/GenBank/DDBJ databases">
        <title>Adaptations of aquatic viruses from atmosphere-close ecosystems of the Central Arctic Ocean.</title>
        <authorList>
            <person name="Rahlff J."/>
            <person name="Holmfeldt K."/>
        </authorList>
    </citation>
    <scope>NUCLEOTIDE SEQUENCE [LARGE SCALE GENOMIC DNA]</scope>
    <source>
        <strain evidence="1 2">Arc14</strain>
    </source>
</reference>
<organism evidence="1 2">
    <name type="scientific">Flavobacterium frigidarium</name>
    <dbReference type="NCBI Taxonomy" id="99286"/>
    <lineage>
        <taxon>Bacteria</taxon>
        <taxon>Pseudomonadati</taxon>
        <taxon>Bacteroidota</taxon>
        <taxon>Flavobacteriia</taxon>
        <taxon>Flavobacteriales</taxon>
        <taxon>Flavobacteriaceae</taxon>
        <taxon>Flavobacterium</taxon>
    </lineage>
</organism>
<protein>
    <recommendedName>
        <fullName evidence="3">Zinc-finger</fullName>
    </recommendedName>
</protein>
<accession>A0ABV4KDT9</accession>
<comment type="caution">
    <text evidence="1">The sequence shown here is derived from an EMBL/GenBank/DDBJ whole genome shotgun (WGS) entry which is preliminary data.</text>
</comment>
<sequence length="88" mass="9949">MKKLLNSCQKSTELIDKQLSTALTTTERMQLNVHKAMCKTCNSYEKQSKILDAALSKWLSITNSKKGKMEATKKQNIITAIKNIETTK</sequence>
<dbReference type="RefSeq" id="WP_371570515.1">
    <property type="nucleotide sequence ID" value="NZ_JASMRN010000008.1"/>
</dbReference>
<gene>
    <name evidence="1" type="ORF">QO192_11105</name>
</gene>
<evidence type="ECO:0008006" key="3">
    <source>
        <dbReference type="Google" id="ProtNLM"/>
    </source>
</evidence>
<evidence type="ECO:0000313" key="1">
    <source>
        <dbReference type="EMBL" id="MEZ7515827.1"/>
    </source>
</evidence>
<evidence type="ECO:0000313" key="2">
    <source>
        <dbReference type="Proteomes" id="UP001568894"/>
    </source>
</evidence>
<proteinExistence type="predicted"/>